<evidence type="ECO:0000256" key="1">
    <source>
        <dbReference type="SAM" id="MobiDB-lite"/>
    </source>
</evidence>
<dbReference type="Ensembl" id="ENSSSCT00070020283.1">
    <property type="protein sequence ID" value="ENSSSCP00070016854.1"/>
    <property type="gene ID" value="ENSSSCG00070010425.1"/>
</dbReference>
<feature type="compositionally biased region" description="Basic and acidic residues" evidence="1">
    <location>
        <begin position="70"/>
        <end position="84"/>
    </location>
</feature>
<protein>
    <submittedName>
        <fullName evidence="2">Uncharacterized protein</fullName>
    </submittedName>
</protein>
<name>A0A4X1TJA9_PIG</name>
<organism evidence="2 3">
    <name type="scientific">Sus scrofa</name>
    <name type="common">Pig</name>
    <dbReference type="NCBI Taxonomy" id="9823"/>
    <lineage>
        <taxon>Eukaryota</taxon>
        <taxon>Metazoa</taxon>
        <taxon>Chordata</taxon>
        <taxon>Craniata</taxon>
        <taxon>Vertebrata</taxon>
        <taxon>Euteleostomi</taxon>
        <taxon>Mammalia</taxon>
        <taxon>Eutheria</taxon>
        <taxon>Laurasiatheria</taxon>
        <taxon>Artiodactyla</taxon>
        <taxon>Suina</taxon>
        <taxon>Suidae</taxon>
        <taxon>Sus</taxon>
    </lineage>
</organism>
<feature type="region of interest" description="Disordered" evidence="1">
    <location>
        <begin position="57"/>
        <end position="91"/>
    </location>
</feature>
<reference evidence="2" key="2">
    <citation type="submission" date="2025-08" db="UniProtKB">
        <authorList>
            <consortium name="Ensembl"/>
        </authorList>
    </citation>
    <scope>IDENTIFICATION</scope>
</reference>
<sequence length="91" mass="9945">MGDRVVCFSPSFENKEPPSSGSVPVGLFDNTSFISTSLLLSIAVSSYQTAAECRPVAQTPGLSSSNSPCLHKEDNQEEKRDLGFRRTKKFM</sequence>
<evidence type="ECO:0000313" key="2">
    <source>
        <dbReference type="Ensembl" id="ENSSSCP00070016854.1"/>
    </source>
</evidence>
<evidence type="ECO:0000313" key="3">
    <source>
        <dbReference type="Proteomes" id="UP000314985"/>
    </source>
</evidence>
<dbReference type="AlphaFoldDB" id="A0A4X1TJA9"/>
<accession>A0A4X1TJA9</accession>
<reference evidence="3" key="1">
    <citation type="submission" date="2017-08" db="EMBL/GenBank/DDBJ databases">
        <title>USMARCv1.0.</title>
        <authorList>
            <person name="Hannum G.I."/>
            <person name="Koren S."/>
            <person name="Schroeder S.G."/>
            <person name="Chin S.C."/>
            <person name="Nonneman D.J."/>
            <person name="Becker S.A."/>
            <person name="Rosen B.D."/>
            <person name="Bickhart D.M."/>
            <person name="Putnam N.H."/>
            <person name="Green R.E."/>
            <person name="Tuggle C.K."/>
            <person name="Liu H."/>
            <person name="Rohrer G.A."/>
            <person name="Warr A."/>
            <person name="Hall R."/>
            <person name="Kim K."/>
            <person name="Hume D.A."/>
            <person name="Talbot R."/>
            <person name="Chow W."/>
            <person name="Howe K."/>
            <person name="Schwartz A.S."/>
            <person name="Watson M."/>
            <person name="Archibald A.L."/>
            <person name="Phillippy A.M."/>
            <person name="Smith T.P.L."/>
        </authorList>
    </citation>
    <scope>NUCLEOTIDE SEQUENCE [LARGE SCALE GENOMIC DNA]</scope>
</reference>
<dbReference type="Proteomes" id="UP000314985">
    <property type="component" value="Unassembled WGS sequence"/>
</dbReference>
<proteinExistence type="predicted"/>